<organism evidence="1 2">
    <name type="scientific">Allacma fusca</name>
    <dbReference type="NCBI Taxonomy" id="39272"/>
    <lineage>
        <taxon>Eukaryota</taxon>
        <taxon>Metazoa</taxon>
        <taxon>Ecdysozoa</taxon>
        <taxon>Arthropoda</taxon>
        <taxon>Hexapoda</taxon>
        <taxon>Collembola</taxon>
        <taxon>Symphypleona</taxon>
        <taxon>Sminthuridae</taxon>
        <taxon>Allacma</taxon>
    </lineage>
</organism>
<protein>
    <submittedName>
        <fullName evidence="1">Uncharacterized protein</fullName>
    </submittedName>
</protein>
<sequence length="68" mass="7938">MGQEFFQKNEVNSVVRLRLRDILDMFFNQTRRFSETRHDMTDVKLVQAIGVTNLLLERPVVVCVHGSC</sequence>
<gene>
    <name evidence="1" type="ORF">AFUS01_LOCUS129</name>
</gene>
<proteinExistence type="predicted"/>
<reference evidence="1" key="1">
    <citation type="submission" date="2021-06" db="EMBL/GenBank/DDBJ databases">
        <authorList>
            <person name="Hodson N. C."/>
            <person name="Mongue J. A."/>
            <person name="Jaron S. K."/>
        </authorList>
    </citation>
    <scope>NUCLEOTIDE SEQUENCE</scope>
</reference>
<comment type="caution">
    <text evidence="1">The sequence shown here is derived from an EMBL/GenBank/DDBJ whole genome shotgun (WGS) entry which is preliminary data.</text>
</comment>
<evidence type="ECO:0000313" key="1">
    <source>
        <dbReference type="EMBL" id="CAG7631803.1"/>
    </source>
</evidence>
<dbReference type="AlphaFoldDB" id="A0A8J2JFT7"/>
<accession>A0A8J2JFT7</accession>
<dbReference type="Proteomes" id="UP000708208">
    <property type="component" value="Unassembled WGS sequence"/>
</dbReference>
<evidence type="ECO:0000313" key="2">
    <source>
        <dbReference type="Proteomes" id="UP000708208"/>
    </source>
</evidence>
<keyword evidence="2" id="KW-1185">Reference proteome</keyword>
<dbReference type="EMBL" id="CAJVCH010000343">
    <property type="protein sequence ID" value="CAG7631803.1"/>
    <property type="molecule type" value="Genomic_DNA"/>
</dbReference>
<name>A0A8J2JFT7_9HEXA</name>